<sequence>MGFAKQLVYNFSAYTHKKMTDYTKSVILLSTLGVLWYTNLVMLIVSMTDFPGSYELRDYKLLIGLVLIFMTGCFRQTYVMWKKGRPVNDNE</sequence>
<evidence type="ECO:0000313" key="2">
    <source>
        <dbReference type="EMBL" id="RKR82735.1"/>
    </source>
</evidence>
<proteinExistence type="predicted"/>
<keyword evidence="3" id="KW-1185">Reference proteome</keyword>
<gene>
    <name evidence="2" type="ORF">BDD43_2920</name>
</gene>
<feature type="transmembrane region" description="Helical" evidence="1">
    <location>
        <begin position="26"/>
        <end position="47"/>
    </location>
</feature>
<evidence type="ECO:0000313" key="3">
    <source>
        <dbReference type="Proteomes" id="UP000268007"/>
    </source>
</evidence>
<feature type="transmembrane region" description="Helical" evidence="1">
    <location>
        <begin position="59"/>
        <end position="78"/>
    </location>
</feature>
<keyword evidence="1" id="KW-0472">Membrane</keyword>
<protein>
    <submittedName>
        <fullName evidence="2">Uncharacterized protein</fullName>
    </submittedName>
</protein>
<comment type="caution">
    <text evidence="2">The sequence shown here is derived from an EMBL/GenBank/DDBJ whole genome shotgun (WGS) entry which is preliminary data.</text>
</comment>
<dbReference type="Proteomes" id="UP000268007">
    <property type="component" value="Unassembled WGS sequence"/>
</dbReference>
<dbReference type="EMBL" id="RBKU01000001">
    <property type="protein sequence ID" value="RKR82735.1"/>
    <property type="molecule type" value="Genomic_DNA"/>
</dbReference>
<keyword evidence="1" id="KW-0812">Transmembrane</keyword>
<keyword evidence="1" id="KW-1133">Transmembrane helix</keyword>
<accession>A0A495J165</accession>
<dbReference type="AlphaFoldDB" id="A0A495J165"/>
<organism evidence="2 3">
    <name type="scientific">Mucilaginibacter gracilis</name>
    <dbReference type="NCBI Taxonomy" id="423350"/>
    <lineage>
        <taxon>Bacteria</taxon>
        <taxon>Pseudomonadati</taxon>
        <taxon>Bacteroidota</taxon>
        <taxon>Sphingobacteriia</taxon>
        <taxon>Sphingobacteriales</taxon>
        <taxon>Sphingobacteriaceae</taxon>
        <taxon>Mucilaginibacter</taxon>
    </lineage>
</organism>
<name>A0A495J165_9SPHI</name>
<reference evidence="2 3" key="1">
    <citation type="submission" date="2018-10" db="EMBL/GenBank/DDBJ databases">
        <title>Genomic Encyclopedia of Archaeal and Bacterial Type Strains, Phase II (KMG-II): from individual species to whole genera.</title>
        <authorList>
            <person name="Goeker M."/>
        </authorList>
    </citation>
    <scope>NUCLEOTIDE SEQUENCE [LARGE SCALE GENOMIC DNA]</scope>
    <source>
        <strain evidence="2 3">DSM 18602</strain>
    </source>
</reference>
<evidence type="ECO:0000256" key="1">
    <source>
        <dbReference type="SAM" id="Phobius"/>
    </source>
</evidence>